<keyword evidence="2" id="KW-1185">Reference proteome</keyword>
<gene>
    <name evidence="1" type="ORF">FB391_2430</name>
</gene>
<evidence type="ECO:0000313" key="2">
    <source>
        <dbReference type="Proteomes" id="UP000320235"/>
    </source>
</evidence>
<name>A0A543F3G6_9MICO</name>
<dbReference type="EMBL" id="VFPE01000002">
    <property type="protein sequence ID" value="TQM28365.1"/>
    <property type="molecule type" value="Genomic_DNA"/>
</dbReference>
<sequence length="64" mass="6745">MRAVILGGATAERLARAGWAVDVTGRSPGLMPDELAEAGVRFHRKAVHSPVVISSRAVYVDASD</sequence>
<dbReference type="Proteomes" id="UP000320235">
    <property type="component" value="Unassembled WGS sequence"/>
</dbReference>
<accession>A0A543F3G6</accession>
<reference evidence="1 2" key="1">
    <citation type="submission" date="2019-06" db="EMBL/GenBank/DDBJ databases">
        <title>Sequencing the genomes of 1000 actinobacteria strains.</title>
        <authorList>
            <person name="Klenk H.-P."/>
        </authorList>
    </citation>
    <scope>NUCLEOTIDE SEQUENCE [LARGE SCALE GENOMIC DNA]</scope>
    <source>
        <strain evidence="1 2">DSM 105492</strain>
    </source>
</reference>
<organism evidence="1 2">
    <name type="scientific">Microbacterium kyungheense</name>
    <dbReference type="NCBI Taxonomy" id="1263636"/>
    <lineage>
        <taxon>Bacteria</taxon>
        <taxon>Bacillati</taxon>
        <taxon>Actinomycetota</taxon>
        <taxon>Actinomycetes</taxon>
        <taxon>Micrococcales</taxon>
        <taxon>Microbacteriaceae</taxon>
        <taxon>Microbacterium</taxon>
    </lineage>
</organism>
<protein>
    <submittedName>
        <fullName evidence="1">Uncharacterized protein</fullName>
    </submittedName>
</protein>
<dbReference type="AlphaFoldDB" id="A0A543F3G6"/>
<evidence type="ECO:0000313" key="1">
    <source>
        <dbReference type="EMBL" id="TQM28365.1"/>
    </source>
</evidence>
<proteinExistence type="predicted"/>
<comment type="caution">
    <text evidence="1">The sequence shown here is derived from an EMBL/GenBank/DDBJ whole genome shotgun (WGS) entry which is preliminary data.</text>
</comment>
<dbReference type="RefSeq" id="WP_185843040.1">
    <property type="nucleotide sequence ID" value="NZ_BAABLH010000005.1"/>
</dbReference>